<evidence type="ECO:0000256" key="3">
    <source>
        <dbReference type="ARBA" id="ARBA00022723"/>
    </source>
</evidence>
<evidence type="ECO:0000256" key="6">
    <source>
        <dbReference type="ARBA" id="ARBA00023529"/>
    </source>
</evidence>
<dbReference type="InterPro" id="IPR034202">
    <property type="entry name" value="Subtilisin_Carlsberg-like"/>
</dbReference>
<evidence type="ECO:0000256" key="8">
    <source>
        <dbReference type="PROSITE-ProRule" id="PRU01240"/>
    </source>
</evidence>
<dbReference type="PROSITE" id="PS51892">
    <property type="entry name" value="SUBTILASE"/>
    <property type="match status" value="1"/>
</dbReference>
<reference evidence="11 12" key="1">
    <citation type="journal article" date="2012" name="Genome Biol.">
        <title>Genome and low-iron response of an oceanic diatom adapted to chronic iron limitation.</title>
        <authorList>
            <person name="Lommer M."/>
            <person name="Specht M."/>
            <person name="Roy A.S."/>
            <person name="Kraemer L."/>
            <person name="Andreson R."/>
            <person name="Gutowska M.A."/>
            <person name="Wolf J."/>
            <person name="Bergner S.V."/>
            <person name="Schilhabel M.B."/>
            <person name="Klostermeier U.C."/>
            <person name="Beiko R.G."/>
            <person name="Rosenstiel P."/>
            <person name="Hippler M."/>
            <person name="Laroche J."/>
        </authorList>
    </citation>
    <scope>NUCLEOTIDE SEQUENCE [LARGE SCALE GENOMIC DNA]</scope>
    <source>
        <strain evidence="11 12">CCMP1005</strain>
    </source>
</reference>
<evidence type="ECO:0000256" key="1">
    <source>
        <dbReference type="ARBA" id="ARBA00011073"/>
    </source>
</evidence>
<evidence type="ECO:0000313" key="11">
    <source>
        <dbReference type="EMBL" id="EJK65758.1"/>
    </source>
</evidence>
<dbReference type="PROSITE" id="PS00137">
    <property type="entry name" value="SUBTILASE_HIS"/>
    <property type="match status" value="1"/>
</dbReference>
<feature type="active site" description="Charge relay system" evidence="8">
    <location>
        <position position="265"/>
    </location>
</feature>
<dbReference type="PRINTS" id="PR00723">
    <property type="entry name" value="SUBTILISIN"/>
</dbReference>
<keyword evidence="3" id="KW-0479">Metal-binding</keyword>
<dbReference type="InterPro" id="IPR022398">
    <property type="entry name" value="Peptidase_S8_His-AS"/>
</dbReference>
<dbReference type="GO" id="GO:0005615">
    <property type="term" value="C:extracellular space"/>
    <property type="evidence" value="ECO:0007669"/>
    <property type="project" value="TreeGrafter"/>
</dbReference>
<feature type="active site" description="Charge relay system" evidence="8">
    <location>
        <position position="422"/>
    </location>
</feature>
<evidence type="ECO:0000256" key="4">
    <source>
        <dbReference type="ARBA" id="ARBA00022801"/>
    </source>
</evidence>
<comment type="caution">
    <text evidence="11">The sequence shown here is derived from an EMBL/GenBank/DDBJ whole genome shotgun (WGS) entry which is preliminary data.</text>
</comment>
<keyword evidence="4 8" id="KW-0378">Hydrolase</keyword>
<dbReference type="InterPro" id="IPR015500">
    <property type="entry name" value="Peptidase_S8_subtilisin-rel"/>
</dbReference>
<comment type="similarity">
    <text evidence="1 8">Belongs to the peptidase S8 family.</text>
</comment>
<feature type="transmembrane region" description="Helical" evidence="9">
    <location>
        <begin position="21"/>
        <end position="42"/>
    </location>
</feature>
<keyword evidence="2 8" id="KW-0645">Protease</keyword>
<keyword evidence="9" id="KW-0812">Transmembrane</keyword>
<evidence type="ECO:0000256" key="7">
    <source>
        <dbReference type="ARBA" id="ARBA00023619"/>
    </source>
</evidence>
<proteinExistence type="inferred from homology"/>
<dbReference type="Proteomes" id="UP000266841">
    <property type="component" value="Unassembled WGS sequence"/>
</dbReference>
<dbReference type="PANTHER" id="PTHR43806:SF11">
    <property type="entry name" value="CEREVISIN-RELATED"/>
    <property type="match status" value="1"/>
</dbReference>
<comment type="catalytic activity">
    <reaction evidence="6">
        <text>Hydrolysis of proteins with broad specificity for peptide bonds, and a preference for a large uncharged residue in P1. Hydrolyzes peptide amides.</text>
        <dbReference type="EC" id="3.4.21.62"/>
    </reaction>
</comment>
<keyword evidence="9" id="KW-0472">Membrane</keyword>
<dbReference type="InterPro" id="IPR050131">
    <property type="entry name" value="Peptidase_S8_subtilisin-like"/>
</dbReference>
<evidence type="ECO:0000256" key="9">
    <source>
        <dbReference type="SAM" id="Phobius"/>
    </source>
</evidence>
<dbReference type="eggNOG" id="KOG1153">
    <property type="taxonomic scope" value="Eukaryota"/>
</dbReference>
<evidence type="ECO:0000313" key="12">
    <source>
        <dbReference type="Proteomes" id="UP000266841"/>
    </source>
</evidence>
<organism evidence="11 12">
    <name type="scientific">Thalassiosira oceanica</name>
    <name type="common">Marine diatom</name>
    <dbReference type="NCBI Taxonomy" id="159749"/>
    <lineage>
        <taxon>Eukaryota</taxon>
        <taxon>Sar</taxon>
        <taxon>Stramenopiles</taxon>
        <taxon>Ochrophyta</taxon>
        <taxon>Bacillariophyta</taxon>
        <taxon>Coscinodiscophyceae</taxon>
        <taxon>Thalassiosirophycidae</taxon>
        <taxon>Thalassiosirales</taxon>
        <taxon>Thalassiosiraceae</taxon>
        <taxon>Thalassiosira</taxon>
    </lineage>
</organism>
<dbReference type="GO" id="GO:0006508">
    <property type="term" value="P:proteolysis"/>
    <property type="evidence" value="ECO:0007669"/>
    <property type="project" value="UniProtKB-KW"/>
</dbReference>
<dbReference type="OMA" id="PAKTHEM"/>
<protein>
    <recommendedName>
        <fullName evidence="7">subtilisin</fullName>
        <ecNumber evidence="7">3.4.21.62</ecNumber>
    </recommendedName>
</protein>
<sequence>MPQQQTTKLADETNMPEIRRLTIVRATSVFVAVATFVAVALLSSLHHYGISDSKDVREIGTNESDFIFGVGGENYRGSARNLRRDRQHIGTDQKQKKKLLIKYKAGSGGRLIRSWRRKRASSSRVRDFKRGSVALIEIDEEKETDILRDLEDDDDVELVEEDPMPDEYFKEEERRLRVVGQQQEQQQQRSLVEEVTYGAALVGAPTVWQTVASEDKYRSTPIKVCIVDTGYDLSHPDLPKLEHGLTYTDPESTGYGNPLEDRDGHGTHCAGTIGAVGGNGKGLFGINPDPTKFSFHVSKALSDDGLGTASSVLAGIEGCLDAGAKVISMSIGGGPESKIFKALYENAYNAGALFFAASGNLGLLQDDYPASYPTVISVGAVNDEGNKRADYSNKSNQLEILGPGSSIKSTYPGGYGILSGTSMAVPYLAGVATLIWSYFPACSNDQIRNVLLLSAKRMAPSSSGCNRQVGWGLVQAQAAFSLLDEYGCKAGGESTIPRSRGALGGCKQPLPDLSLMQASANIEPSRPQALSGSWETILTEDFEKDLGKFSRGSDVLYLADRFERSGVVMLKNGSENIDASTIYTESITLSKPFSAFRVTMSIFGNGYMASGDKKLCLDFSTNDSADWRNSKCWTGGRDFEVKR</sequence>
<dbReference type="EMBL" id="AGNL01015504">
    <property type="protein sequence ID" value="EJK65758.1"/>
    <property type="molecule type" value="Genomic_DNA"/>
</dbReference>
<dbReference type="SUPFAM" id="SSF52743">
    <property type="entry name" value="Subtilisin-like"/>
    <property type="match status" value="1"/>
</dbReference>
<name>K0SHY7_THAOC</name>
<dbReference type="PANTHER" id="PTHR43806">
    <property type="entry name" value="PEPTIDASE S8"/>
    <property type="match status" value="1"/>
</dbReference>
<dbReference type="InterPro" id="IPR036852">
    <property type="entry name" value="Peptidase_S8/S53_dom_sf"/>
</dbReference>
<evidence type="ECO:0000256" key="2">
    <source>
        <dbReference type="ARBA" id="ARBA00022670"/>
    </source>
</evidence>
<dbReference type="CDD" id="cd07477">
    <property type="entry name" value="Peptidases_S8_Subtilisin_subset"/>
    <property type="match status" value="1"/>
</dbReference>
<dbReference type="OrthoDB" id="43334at2759"/>
<dbReference type="Gene3D" id="3.40.50.200">
    <property type="entry name" value="Peptidase S8/S53 domain"/>
    <property type="match status" value="1"/>
</dbReference>
<evidence type="ECO:0000256" key="5">
    <source>
        <dbReference type="ARBA" id="ARBA00022825"/>
    </source>
</evidence>
<keyword evidence="5 8" id="KW-0720">Serine protease</keyword>
<feature type="active site" description="Charge relay system" evidence="8">
    <location>
        <position position="228"/>
    </location>
</feature>
<dbReference type="Pfam" id="PF00082">
    <property type="entry name" value="Peptidase_S8"/>
    <property type="match status" value="1"/>
</dbReference>
<dbReference type="AlphaFoldDB" id="K0SHY7"/>
<dbReference type="GO" id="GO:0004252">
    <property type="term" value="F:serine-type endopeptidase activity"/>
    <property type="evidence" value="ECO:0007669"/>
    <property type="project" value="UniProtKB-UniRule"/>
</dbReference>
<dbReference type="GO" id="GO:0046872">
    <property type="term" value="F:metal ion binding"/>
    <property type="evidence" value="ECO:0007669"/>
    <property type="project" value="UniProtKB-KW"/>
</dbReference>
<feature type="domain" description="Peptidase S8/S53" evidence="10">
    <location>
        <begin position="222"/>
        <end position="472"/>
    </location>
</feature>
<keyword evidence="9" id="KW-1133">Transmembrane helix</keyword>
<accession>K0SHY7</accession>
<dbReference type="InterPro" id="IPR000209">
    <property type="entry name" value="Peptidase_S8/S53_dom"/>
</dbReference>
<dbReference type="EC" id="3.4.21.62" evidence="7"/>
<gene>
    <name evidence="11" type="ORF">THAOC_13355</name>
</gene>
<evidence type="ECO:0000259" key="10">
    <source>
        <dbReference type="Pfam" id="PF00082"/>
    </source>
</evidence>
<keyword evidence="12" id="KW-1185">Reference proteome</keyword>